<dbReference type="RefSeq" id="WP_116270672.1">
    <property type="nucleotide sequence ID" value="NZ_BGZJ01000002.1"/>
</dbReference>
<organism evidence="7 8">
    <name type="scientific">Mesosutterella multiformis</name>
    <dbReference type="NCBI Taxonomy" id="2259133"/>
    <lineage>
        <taxon>Bacteria</taxon>
        <taxon>Pseudomonadati</taxon>
        <taxon>Pseudomonadota</taxon>
        <taxon>Betaproteobacteria</taxon>
        <taxon>Burkholderiales</taxon>
        <taxon>Sutterellaceae</taxon>
        <taxon>Mesosutterella</taxon>
    </lineage>
</organism>
<dbReference type="OrthoDB" id="9796486at2"/>
<comment type="caution">
    <text evidence="7">The sequence shown here is derived from an EMBL/GenBank/DDBJ whole genome shotgun (WGS) entry which is preliminary data.</text>
</comment>
<feature type="transmembrane region" description="Helical" evidence="5">
    <location>
        <begin position="136"/>
        <end position="155"/>
    </location>
</feature>
<feature type="transmembrane region" description="Helical" evidence="5">
    <location>
        <begin position="167"/>
        <end position="183"/>
    </location>
</feature>
<keyword evidence="3 5" id="KW-1133">Transmembrane helix</keyword>
<dbReference type="AlphaFoldDB" id="A0A388SG62"/>
<sequence length="216" mass="23653">MKKSVFLMILITVLAWGATLWLDPPAPNMRSLMHEVYYLDGLLAWEAFAGAILLMTQPRLVAGLTGASFPEIGFWHKALGVSAILLSLIHWGTRMIFSPLVEPFATEPVPHIARHAAEGGFSAFWGALRPFAETSGLVLTIAACVLVILAVIPLLKGKYLWMQVHRLLGIVFIALTIHSIRLIETSDLLMPLGILTILVTIVGVICSVTAFLPKKY</sequence>
<evidence type="ECO:0000256" key="2">
    <source>
        <dbReference type="ARBA" id="ARBA00022692"/>
    </source>
</evidence>
<dbReference type="Pfam" id="PF01794">
    <property type="entry name" value="Ferric_reduct"/>
    <property type="match status" value="1"/>
</dbReference>
<dbReference type="GO" id="GO:0016020">
    <property type="term" value="C:membrane"/>
    <property type="evidence" value="ECO:0007669"/>
    <property type="project" value="UniProtKB-SubCell"/>
</dbReference>
<dbReference type="EMBL" id="BGZJ01000002">
    <property type="protein sequence ID" value="GBO94401.1"/>
    <property type="molecule type" value="Genomic_DNA"/>
</dbReference>
<keyword evidence="8" id="KW-1185">Reference proteome</keyword>
<keyword evidence="4 5" id="KW-0472">Membrane</keyword>
<evidence type="ECO:0000313" key="7">
    <source>
        <dbReference type="EMBL" id="GBO94401.1"/>
    </source>
</evidence>
<proteinExistence type="predicted"/>
<evidence type="ECO:0000256" key="3">
    <source>
        <dbReference type="ARBA" id="ARBA00022989"/>
    </source>
</evidence>
<reference evidence="7 8" key="1">
    <citation type="journal article" date="2018" name="Int. J. Syst. Evol. Microbiol.">
        <title>Mesosutterella multiformis gen. nov., sp. nov., a member of the family Sutterellaceae and Sutterella megalosphaeroides sp. nov., isolated from human faeces.</title>
        <authorList>
            <person name="Sakamoto M."/>
            <person name="Ikeyama N."/>
            <person name="Kunihiro T."/>
            <person name="Iino T."/>
            <person name="Yuki M."/>
            <person name="Ohkuma M."/>
        </authorList>
    </citation>
    <scope>NUCLEOTIDE SEQUENCE [LARGE SCALE GENOMIC DNA]</scope>
    <source>
        <strain evidence="7 8">4NBBH2</strain>
    </source>
</reference>
<evidence type="ECO:0000259" key="6">
    <source>
        <dbReference type="Pfam" id="PF01794"/>
    </source>
</evidence>
<dbReference type="InterPro" id="IPR013130">
    <property type="entry name" value="Fe3_Rdtase_TM_dom"/>
</dbReference>
<gene>
    <name evidence="7" type="ORF">MESMUL_17550</name>
</gene>
<evidence type="ECO:0000256" key="1">
    <source>
        <dbReference type="ARBA" id="ARBA00004141"/>
    </source>
</evidence>
<keyword evidence="2 5" id="KW-0812">Transmembrane</keyword>
<comment type="subcellular location">
    <subcellularLocation>
        <location evidence="1">Membrane</location>
        <topology evidence="1">Multi-pass membrane protein</topology>
    </subcellularLocation>
</comment>
<dbReference type="Proteomes" id="UP000266091">
    <property type="component" value="Unassembled WGS sequence"/>
</dbReference>
<evidence type="ECO:0000313" key="8">
    <source>
        <dbReference type="Proteomes" id="UP000266091"/>
    </source>
</evidence>
<protein>
    <recommendedName>
        <fullName evidence="6">Ferric oxidoreductase domain-containing protein</fullName>
    </recommendedName>
</protein>
<accession>A0A388SG62</accession>
<feature type="domain" description="Ferric oxidoreductase" evidence="6">
    <location>
        <begin position="41"/>
        <end position="175"/>
    </location>
</feature>
<evidence type="ECO:0000256" key="5">
    <source>
        <dbReference type="SAM" id="Phobius"/>
    </source>
</evidence>
<feature type="transmembrane region" description="Helical" evidence="5">
    <location>
        <begin position="74"/>
        <end position="93"/>
    </location>
</feature>
<evidence type="ECO:0000256" key="4">
    <source>
        <dbReference type="ARBA" id="ARBA00023136"/>
    </source>
</evidence>
<feature type="transmembrane region" description="Helical" evidence="5">
    <location>
        <begin position="41"/>
        <end position="62"/>
    </location>
</feature>
<name>A0A388SG62_9BURK</name>
<feature type="transmembrane region" description="Helical" evidence="5">
    <location>
        <begin position="189"/>
        <end position="212"/>
    </location>
</feature>